<proteinExistence type="predicted"/>
<keyword evidence="3" id="KW-1185">Reference proteome</keyword>
<evidence type="ECO:0000313" key="1">
    <source>
        <dbReference type="EMBL" id="AOY78077.1"/>
    </source>
</evidence>
<dbReference type="KEGG" id="cfm:BJL90_20745"/>
<dbReference type="AlphaFoldDB" id="A0AAC9RN46"/>
<evidence type="ECO:0000313" key="4">
    <source>
        <dbReference type="Proteomes" id="UP000192478"/>
    </source>
</evidence>
<gene>
    <name evidence="1" type="ORF">BJL90_20745</name>
    <name evidence="2" type="ORF">CLFO_31250</name>
</gene>
<dbReference type="EMBL" id="CP020559">
    <property type="protein sequence ID" value="ARE88719.1"/>
    <property type="molecule type" value="Genomic_DNA"/>
</dbReference>
<accession>A0AAC9RN46</accession>
<dbReference type="RefSeq" id="WP_070972671.1">
    <property type="nucleotide sequence ID" value="NZ_CP017603.1"/>
</dbReference>
<sequence length="77" mass="8944">MTEGSEDRCLEYNPKKRYTDEELEKTIFLLVDISILYILDIEARGNMLKSIKESTGASNRQLLRVLKIGRDILNKIK</sequence>
<dbReference type="Proteomes" id="UP000177894">
    <property type="component" value="Chromosome"/>
</dbReference>
<dbReference type="EMBL" id="CP017603">
    <property type="protein sequence ID" value="AOY78077.1"/>
    <property type="molecule type" value="Genomic_DNA"/>
</dbReference>
<organism evidence="2 4">
    <name type="scientific">Clostridium formicaceticum</name>
    <dbReference type="NCBI Taxonomy" id="1497"/>
    <lineage>
        <taxon>Bacteria</taxon>
        <taxon>Bacillati</taxon>
        <taxon>Bacillota</taxon>
        <taxon>Clostridia</taxon>
        <taxon>Eubacteriales</taxon>
        <taxon>Clostridiaceae</taxon>
        <taxon>Clostridium</taxon>
    </lineage>
</organism>
<name>A0AAC9RN46_9CLOT</name>
<protein>
    <submittedName>
        <fullName evidence="2">Uncharacterized protein</fullName>
    </submittedName>
</protein>
<evidence type="ECO:0000313" key="2">
    <source>
        <dbReference type="EMBL" id="ARE88719.1"/>
    </source>
</evidence>
<dbReference type="Proteomes" id="UP000192478">
    <property type="component" value="Chromosome"/>
</dbReference>
<reference evidence="1 3" key="1">
    <citation type="submission" date="2016-10" db="EMBL/GenBank/DDBJ databases">
        <title>Complete Genome Sequence of Acetogen Clostridium formicoaceticum ATCC 27076.</title>
        <authorList>
            <person name="Bao T."/>
            <person name="Cheng C."/>
            <person name="Zhao J."/>
            <person name="Yang S.-T."/>
            <person name="Wang J."/>
            <person name="Wang M."/>
        </authorList>
    </citation>
    <scope>NUCLEOTIDE SEQUENCE [LARGE SCALE GENOMIC DNA]</scope>
    <source>
        <strain evidence="1 3">ATCC 27076</strain>
    </source>
</reference>
<reference evidence="2 4" key="2">
    <citation type="submission" date="2017-03" db="EMBL/GenBank/DDBJ databases">
        <title>Complete sequence of Clostridium formicaceticum DSM 92.</title>
        <authorList>
            <person name="Poehlein A."/>
            <person name="Karl M."/>
            <person name="Bengelsdorf F.R."/>
            <person name="Duerre P."/>
            <person name="Daniel R."/>
        </authorList>
    </citation>
    <scope>NUCLEOTIDE SEQUENCE [LARGE SCALE GENOMIC DNA]</scope>
    <source>
        <strain evidence="2 4">DSM 92</strain>
    </source>
</reference>
<evidence type="ECO:0000313" key="3">
    <source>
        <dbReference type="Proteomes" id="UP000177894"/>
    </source>
</evidence>